<reference evidence="4" key="2">
    <citation type="submission" date="2020-09" db="EMBL/GenBank/DDBJ databases">
        <authorList>
            <person name="Sun Q."/>
            <person name="Zhou Y."/>
        </authorList>
    </citation>
    <scope>NUCLEOTIDE SEQUENCE</scope>
    <source>
        <strain evidence="4">CGMCC 1.12214</strain>
    </source>
</reference>
<keyword evidence="5" id="KW-1185">Reference proteome</keyword>
<keyword evidence="1" id="KW-0574">Periplasm</keyword>
<evidence type="ECO:0000256" key="1">
    <source>
        <dbReference type="HAMAP-Rule" id="MF_02066"/>
    </source>
</evidence>
<feature type="coiled-coil region" evidence="1">
    <location>
        <begin position="41"/>
        <end position="68"/>
    </location>
</feature>
<feature type="signal peptide" evidence="1">
    <location>
        <begin position="1"/>
        <end position="24"/>
    </location>
</feature>
<comment type="similarity">
    <text evidence="1">Belongs to the CpoB family.</text>
</comment>
<dbReference type="SMART" id="SM00028">
    <property type="entry name" value="TPR"/>
    <property type="match status" value="3"/>
</dbReference>
<gene>
    <name evidence="1" type="primary">cpoB</name>
    <name evidence="4" type="ORF">GCM10007036_39800</name>
</gene>
<evidence type="ECO:0000256" key="2">
    <source>
        <dbReference type="PROSITE-ProRule" id="PRU00339"/>
    </source>
</evidence>
<dbReference type="AlphaFoldDB" id="A0A917MJA9"/>
<protein>
    <recommendedName>
        <fullName evidence="1">Cell division coordinator CpoB</fullName>
    </recommendedName>
</protein>
<dbReference type="NCBIfam" id="TIGR02795">
    <property type="entry name" value="tol_pal_ybgF"/>
    <property type="match status" value="1"/>
</dbReference>
<comment type="function">
    <text evidence="1">Mediates coordination of peptidoglycan synthesis and outer membrane constriction during cell division.</text>
</comment>
<proteinExistence type="inferred from homology"/>
<dbReference type="Gene3D" id="1.25.40.10">
    <property type="entry name" value="Tetratricopeptide repeat domain"/>
    <property type="match status" value="1"/>
</dbReference>
<comment type="subcellular location">
    <subcellularLocation>
        <location evidence="1">Periplasm</location>
    </subcellularLocation>
</comment>
<dbReference type="InterPro" id="IPR011990">
    <property type="entry name" value="TPR-like_helical_dom_sf"/>
</dbReference>
<dbReference type="SUPFAM" id="SSF48452">
    <property type="entry name" value="TPR-like"/>
    <property type="match status" value="1"/>
</dbReference>
<dbReference type="Pfam" id="PF13432">
    <property type="entry name" value="TPR_16"/>
    <property type="match status" value="1"/>
</dbReference>
<dbReference type="GO" id="GO:0030288">
    <property type="term" value="C:outer membrane-bounded periplasmic space"/>
    <property type="evidence" value="ECO:0007669"/>
    <property type="project" value="UniProtKB-UniRule"/>
</dbReference>
<organism evidence="4 5">
    <name type="scientific">Alsobacter metallidurans</name>
    <dbReference type="NCBI Taxonomy" id="340221"/>
    <lineage>
        <taxon>Bacteria</taxon>
        <taxon>Pseudomonadati</taxon>
        <taxon>Pseudomonadota</taxon>
        <taxon>Alphaproteobacteria</taxon>
        <taxon>Hyphomicrobiales</taxon>
        <taxon>Alsobacteraceae</taxon>
        <taxon>Alsobacter</taxon>
    </lineage>
</organism>
<dbReference type="HAMAP" id="MF_02066">
    <property type="entry name" value="CpoB"/>
    <property type="match status" value="1"/>
</dbReference>
<dbReference type="Pfam" id="PF13174">
    <property type="entry name" value="TPR_6"/>
    <property type="match status" value="1"/>
</dbReference>
<reference evidence="4" key="1">
    <citation type="journal article" date="2014" name="Int. J. Syst. Evol. Microbiol.">
        <title>Complete genome sequence of Corynebacterium casei LMG S-19264T (=DSM 44701T), isolated from a smear-ripened cheese.</title>
        <authorList>
            <consortium name="US DOE Joint Genome Institute (JGI-PGF)"/>
            <person name="Walter F."/>
            <person name="Albersmeier A."/>
            <person name="Kalinowski J."/>
            <person name="Ruckert C."/>
        </authorList>
    </citation>
    <scope>NUCLEOTIDE SEQUENCE</scope>
    <source>
        <strain evidence="4">CGMCC 1.12214</strain>
    </source>
</reference>
<feature type="repeat" description="TPR" evidence="2">
    <location>
        <begin position="257"/>
        <end position="290"/>
    </location>
</feature>
<name>A0A917MJA9_9HYPH</name>
<dbReference type="EMBL" id="BMES01000002">
    <property type="protein sequence ID" value="GGH29703.1"/>
    <property type="molecule type" value="Genomic_DNA"/>
</dbReference>
<keyword evidence="1" id="KW-0175">Coiled coil</keyword>
<dbReference type="InterPro" id="IPR034706">
    <property type="entry name" value="CpoB"/>
</dbReference>
<dbReference type="PROSITE" id="PS50005">
    <property type="entry name" value="TPR"/>
    <property type="match status" value="1"/>
</dbReference>
<evidence type="ECO:0000256" key="3">
    <source>
        <dbReference type="SAM" id="MobiDB-lite"/>
    </source>
</evidence>
<comment type="caution">
    <text evidence="4">The sequence shown here is derived from an EMBL/GenBank/DDBJ whole genome shotgun (WGS) entry which is preliminary data.</text>
</comment>
<sequence precursor="true">MIRRVVWALAAVVLAGLVAPSARAQDVSELLVRTSRLEGQVRQLSGQIEQLQFQNKRLEDQLRKFQEDVEFRFQDIKGGARPAASGATPPATQPKAPPQKRSDAFDPSAQPTAPGAPRTLGSLGGDGGLGAAAAAPVGPQDRAGLQDRGIADIIDDEPGAPMDLGGMNRRSAALPQGALPPGGVGAPPSTVPQVSPPPGTPRVAAPMQTGTVATAGSGLAKDDYDLAYGLVLQRQYEQAENAFKQFLQAHPRDRMAANATYWLGETYYRRGQYPDAVEQYLKVYKQYNGSKVAPESMLKLGLALRGMGQPDQACATLAEVTRRYPDASADVKAMADREIRKGSCAN</sequence>
<evidence type="ECO:0000313" key="4">
    <source>
        <dbReference type="EMBL" id="GGH29703.1"/>
    </source>
</evidence>
<dbReference type="GO" id="GO:0043093">
    <property type="term" value="P:FtsZ-dependent cytokinesis"/>
    <property type="evidence" value="ECO:0007669"/>
    <property type="project" value="UniProtKB-UniRule"/>
</dbReference>
<dbReference type="InterPro" id="IPR019734">
    <property type="entry name" value="TPR_rpt"/>
</dbReference>
<evidence type="ECO:0000313" key="5">
    <source>
        <dbReference type="Proteomes" id="UP000603912"/>
    </source>
</evidence>
<dbReference type="RefSeq" id="WP_188519412.1">
    <property type="nucleotide sequence ID" value="NZ_BMES01000002.1"/>
</dbReference>
<feature type="chain" id="PRO_5038199768" description="Cell division coordinator CpoB" evidence="1">
    <location>
        <begin position="25"/>
        <end position="346"/>
    </location>
</feature>
<dbReference type="InterPro" id="IPR014162">
    <property type="entry name" value="CpoB_C"/>
</dbReference>
<accession>A0A917MJA9</accession>
<dbReference type="Proteomes" id="UP000603912">
    <property type="component" value="Unassembled WGS sequence"/>
</dbReference>
<keyword evidence="1" id="KW-0131">Cell cycle</keyword>
<keyword evidence="1" id="KW-0732">Signal</keyword>
<keyword evidence="1" id="KW-0132">Cell division</keyword>
<feature type="region of interest" description="Disordered" evidence="3">
    <location>
        <begin position="79"/>
        <end position="199"/>
    </location>
</feature>
<keyword evidence="2" id="KW-0802">TPR repeat</keyword>